<dbReference type="RefSeq" id="WP_180843380.1">
    <property type="nucleotide sequence ID" value="NZ_CP046639.1"/>
</dbReference>
<accession>A0A7H9E031</accession>
<protein>
    <submittedName>
        <fullName evidence="1">Uncharacterized protein</fullName>
    </submittedName>
</protein>
<reference evidence="1 2" key="1">
    <citation type="submission" date="2019-12" db="EMBL/GenBank/DDBJ databases">
        <title>A sheep strain of Anaplasma phagocytophilum contains multiple genomes.</title>
        <authorList>
            <person name="Barbet A.F."/>
            <person name="Crosby F.L."/>
            <person name="Eskeland S."/>
            <person name="Stuen S."/>
            <person name="Granquist E.G."/>
            <person name="Munderloh U.G."/>
        </authorList>
    </citation>
    <scope>NUCLEOTIDE SEQUENCE [LARGE SCALE GENOMIC DNA]</scope>
    <source>
        <strain evidence="1 2">Norway Variant 1</strain>
    </source>
</reference>
<organism evidence="1 2">
    <name type="scientific">Anaplasma phagocytophilum str. Norway variant1</name>
    <dbReference type="NCBI Taxonomy" id="1392506"/>
    <lineage>
        <taxon>Bacteria</taxon>
        <taxon>Pseudomonadati</taxon>
        <taxon>Pseudomonadota</taxon>
        <taxon>Alphaproteobacteria</taxon>
        <taxon>Rickettsiales</taxon>
        <taxon>Anaplasmataceae</taxon>
        <taxon>Anaplasma</taxon>
        <taxon>phagocytophilum group</taxon>
    </lineage>
</organism>
<proteinExistence type="predicted"/>
<evidence type="ECO:0000313" key="2">
    <source>
        <dbReference type="Proteomes" id="UP000510938"/>
    </source>
</evidence>
<dbReference type="Proteomes" id="UP000510938">
    <property type="component" value="Chromosome"/>
</dbReference>
<name>A0A7H9E031_ANAPH</name>
<dbReference type="EMBL" id="CP046639">
    <property type="protein sequence ID" value="QLL66791.1"/>
    <property type="molecule type" value="Genomic_DNA"/>
</dbReference>
<sequence>MRWEPWWRMSLIVGAAVLMIVSVSGFCEALYLSVVPFVGRVLPVIGG</sequence>
<evidence type="ECO:0000313" key="1">
    <source>
        <dbReference type="EMBL" id="QLL66791.1"/>
    </source>
</evidence>
<dbReference type="AlphaFoldDB" id="A0A7H9E031"/>
<gene>
    <name evidence="1" type="ORF">O998_03175</name>
</gene>